<name>A0A9X3BZM0_9FLAO</name>
<organism evidence="6 7">
    <name type="scientific">Flavobacterium shii</name>
    <dbReference type="NCBI Taxonomy" id="2987687"/>
    <lineage>
        <taxon>Bacteria</taxon>
        <taxon>Pseudomonadati</taxon>
        <taxon>Bacteroidota</taxon>
        <taxon>Flavobacteriia</taxon>
        <taxon>Flavobacteriales</taxon>
        <taxon>Flavobacteriaceae</taxon>
        <taxon>Flavobacterium</taxon>
    </lineage>
</organism>
<gene>
    <name evidence="6" type="ORF">OIU83_22560</name>
</gene>
<feature type="domain" description="HTH araC/xylS-type" evidence="5">
    <location>
        <begin position="455"/>
        <end position="567"/>
    </location>
</feature>
<dbReference type="SUPFAM" id="SSF46689">
    <property type="entry name" value="Homeodomain-like"/>
    <property type="match status" value="1"/>
</dbReference>
<dbReference type="InterPro" id="IPR009057">
    <property type="entry name" value="Homeodomain-like_sf"/>
</dbReference>
<dbReference type="PANTHER" id="PTHR43280:SF2">
    <property type="entry name" value="HTH-TYPE TRANSCRIPTIONAL REGULATOR EXSA"/>
    <property type="match status" value="1"/>
</dbReference>
<evidence type="ECO:0000256" key="4">
    <source>
        <dbReference type="SAM" id="Phobius"/>
    </source>
</evidence>
<keyword evidence="4" id="KW-0472">Membrane</keyword>
<dbReference type="GO" id="GO:0043565">
    <property type="term" value="F:sequence-specific DNA binding"/>
    <property type="evidence" value="ECO:0007669"/>
    <property type="project" value="InterPro"/>
</dbReference>
<dbReference type="GO" id="GO:0003700">
    <property type="term" value="F:DNA-binding transcription factor activity"/>
    <property type="evidence" value="ECO:0007669"/>
    <property type="project" value="InterPro"/>
</dbReference>
<evidence type="ECO:0000313" key="6">
    <source>
        <dbReference type="EMBL" id="MCV9930460.1"/>
    </source>
</evidence>
<keyword evidence="7" id="KW-1185">Reference proteome</keyword>
<comment type="caution">
    <text evidence="6">The sequence shown here is derived from an EMBL/GenBank/DDBJ whole genome shotgun (WGS) entry which is preliminary data.</text>
</comment>
<keyword evidence="3" id="KW-0804">Transcription</keyword>
<dbReference type="Gene3D" id="1.25.40.10">
    <property type="entry name" value="Tetratricopeptide repeat domain"/>
    <property type="match status" value="2"/>
</dbReference>
<reference evidence="6" key="1">
    <citation type="submission" date="2022-10" db="EMBL/GenBank/DDBJ databases">
        <title>Two novel species of Flavobacterium.</title>
        <authorList>
            <person name="Liu Q."/>
            <person name="Xin Y.-H."/>
        </authorList>
    </citation>
    <scope>NUCLEOTIDE SEQUENCE</scope>
    <source>
        <strain evidence="6">LS1R49</strain>
    </source>
</reference>
<dbReference type="SUPFAM" id="SSF48452">
    <property type="entry name" value="TPR-like"/>
    <property type="match status" value="2"/>
</dbReference>
<keyword evidence="1" id="KW-0805">Transcription regulation</keyword>
<dbReference type="InterPro" id="IPR011990">
    <property type="entry name" value="TPR-like_helical_dom_sf"/>
</dbReference>
<dbReference type="AlphaFoldDB" id="A0A9X3BZM0"/>
<evidence type="ECO:0000256" key="2">
    <source>
        <dbReference type="ARBA" id="ARBA00023125"/>
    </source>
</evidence>
<dbReference type="SMART" id="SM00342">
    <property type="entry name" value="HTH_ARAC"/>
    <property type="match status" value="1"/>
</dbReference>
<dbReference type="Pfam" id="PF12833">
    <property type="entry name" value="HTH_18"/>
    <property type="match status" value="1"/>
</dbReference>
<dbReference type="Gene3D" id="1.10.10.60">
    <property type="entry name" value="Homeodomain-like"/>
    <property type="match status" value="2"/>
</dbReference>
<dbReference type="PROSITE" id="PS01124">
    <property type="entry name" value="HTH_ARAC_FAMILY_2"/>
    <property type="match status" value="1"/>
</dbReference>
<dbReference type="EMBL" id="JAOZEW010000036">
    <property type="protein sequence ID" value="MCV9930460.1"/>
    <property type="molecule type" value="Genomic_DNA"/>
</dbReference>
<evidence type="ECO:0000256" key="3">
    <source>
        <dbReference type="ARBA" id="ARBA00023163"/>
    </source>
</evidence>
<evidence type="ECO:0000259" key="5">
    <source>
        <dbReference type="PROSITE" id="PS01124"/>
    </source>
</evidence>
<dbReference type="PANTHER" id="PTHR43280">
    <property type="entry name" value="ARAC-FAMILY TRANSCRIPTIONAL REGULATOR"/>
    <property type="match status" value="1"/>
</dbReference>
<keyword evidence="2" id="KW-0238">DNA-binding</keyword>
<keyword evidence="4" id="KW-1133">Transmembrane helix</keyword>
<evidence type="ECO:0000256" key="1">
    <source>
        <dbReference type="ARBA" id="ARBA00023015"/>
    </source>
</evidence>
<dbReference type="SMART" id="SM00028">
    <property type="entry name" value="TPR"/>
    <property type="match status" value="2"/>
</dbReference>
<feature type="transmembrane region" description="Helical" evidence="4">
    <location>
        <begin position="387"/>
        <end position="408"/>
    </location>
</feature>
<protein>
    <submittedName>
        <fullName evidence="6">AraC family transcriptional regulator</fullName>
    </submittedName>
</protein>
<dbReference type="InterPro" id="IPR018060">
    <property type="entry name" value="HTH_AraC"/>
</dbReference>
<dbReference type="Proteomes" id="UP001151079">
    <property type="component" value="Unassembled WGS sequence"/>
</dbReference>
<evidence type="ECO:0000313" key="7">
    <source>
        <dbReference type="Proteomes" id="UP001151079"/>
    </source>
</evidence>
<accession>A0A9X3BZM0</accession>
<dbReference type="RefSeq" id="WP_264208530.1">
    <property type="nucleotide sequence ID" value="NZ_JAOZEW010000036.1"/>
</dbReference>
<dbReference type="InterPro" id="IPR019734">
    <property type="entry name" value="TPR_rpt"/>
</dbReference>
<keyword evidence="4" id="KW-0812">Transmembrane</keyword>
<sequence length="571" mass="67009">MKNFIGLQFFLLFLLPITMLGQTPKKDLAKLTYDELKKSFWDNERTPKKQLEYANAYLVKAKEENMPIEKARGCFLLSLVLVSENDKALRYLDSAIVYTKDLNDTKYPAYAYSGKGYVYKRQFKYKEAINNFLIAENIAKNNNLDLYYDTKFSIATLRSEELGEVNEALYLYKQCFNYYKNKKIRTPEYSYSYQQVIFALADAYKALNQTDSATYYNKLGYWESNFTKDYEINALFTLNEGANLVLKKSYKTALDSIKKALPKMIFYKNNGNILASYFYLGKVYDGLNQKDKAVRNFIKVDSLYNVNKRITPEFVSGYPYLISYFKKNGDKENQLKYITKYMFIDSILQTNYKELTKKLQKEYDTPNLIIERESLIESLNNDKIKTYWGLAILFIITILATALALYQYQLKKKYRSRFEKIINKSDELIENQDVNSEVKRIKTNITKIEDIGIGEELIKLILAKLNRFEKENGYLESNITVQMLSTTFETNSKYVSRIVNVHKGKTFVQYINDLRIEHAIIKLKENNKLRKYTIQALALEFGFNNAESFSTAFYKKTRIKPTYFIKKLDVV</sequence>
<proteinExistence type="predicted"/>